<dbReference type="Proteomes" id="UP000449969">
    <property type="component" value="Unassembled WGS sequence"/>
</dbReference>
<dbReference type="Pfam" id="PF03435">
    <property type="entry name" value="Sacchrp_dh_NADP"/>
    <property type="match status" value="1"/>
</dbReference>
<evidence type="ECO:0000313" key="3">
    <source>
        <dbReference type="Proteomes" id="UP000449969"/>
    </source>
</evidence>
<protein>
    <submittedName>
        <fullName evidence="2">NAD(P)H-binding protein</fullName>
    </submittedName>
</protein>
<dbReference type="PANTHER" id="PTHR43781:SF1">
    <property type="entry name" value="SACCHAROPINE DEHYDROGENASE"/>
    <property type="match status" value="1"/>
</dbReference>
<dbReference type="InterPro" id="IPR036291">
    <property type="entry name" value="NAD(P)-bd_dom_sf"/>
</dbReference>
<feature type="domain" description="Saccharopine dehydrogenase NADP binding" evidence="1">
    <location>
        <begin position="6"/>
        <end position="102"/>
    </location>
</feature>
<accession>A0A844TM05</accession>
<comment type="caution">
    <text evidence="2">The sequence shown here is derived from an EMBL/GenBank/DDBJ whole genome shotgun (WGS) entry which is preliminary data.</text>
</comment>
<dbReference type="Gene3D" id="3.40.50.720">
    <property type="entry name" value="NAD(P)-binding Rossmann-like Domain"/>
    <property type="match status" value="1"/>
</dbReference>
<dbReference type="AlphaFoldDB" id="A0A844TM05"/>
<dbReference type="OrthoDB" id="8477818at2"/>
<organism evidence="2 3">
    <name type="scientific">Bradyrhizobium cajani</name>
    <dbReference type="NCBI Taxonomy" id="1928661"/>
    <lineage>
        <taxon>Bacteria</taxon>
        <taxon>Pseudomonadati</taxon>
        <taxon>Pseudomonadota</taxon>
        <taxon>Alphaproteobacteria</taxon>
        <taxon>Hyphomicrobiales</taxon>
        <taxon>Nitrobacteraceae</taxon>
        <taxon>Bradyrhizobium</taxon>
    </lineage>
</organism>
<evidence type="ECO:0000259" key="1">
    <source>
        <dbReference type="Pfam" id="PF03435"/>
    </source>
</evidence>
<dbReference type="InterPro" id="IPR005097">
    <property type="entry name" value="Sacchrp_dh_NADP-bd"/>
</dbReference>
<sequence>MTSGAIGILGASGQVGHHVVGWLRRDEVGPVRLGGRRRSSLEALQQPGDDVRPVDLNDDLALTEFCRGCRVVVNCAGPSYQVLDRVARVAAAEGAHYLDVSGDGPAHALLQKCMPASRGWVALLSAGMLPGLANLVPAWLSDQPGGALTVYSGGVERLAGAASADLVLSLRPQAAVAVDSYWYGEAGASWELGRRRSRSLVAQENVQLDFFPGTVAMLPYLSADAERLAMRRKLTTLRWFNVFSGQRLRETLIGLRGRSGTLSEAVRDVERASELDVLGIRPYYAMVFVLEQPQQPARRAAIVTDSSLALTAATAVAALRALLRGEIPPGLHFADDVLSPQRTLDEVVRLHAGTRISRHILERAELEEGTL</sequence>
<dbReference type="PANTHER" id="PTHR43781">
    <property type="entry name" value="SACCHAROPINE DEHYDROGENASE"/>
    <property type="match status" value="1"/>
</dbReference>
<proteinExistence type="predicted"/>
<dbReference type="SUPFAM" id="SSF51735">
    <property type="entry name" value="NAD(P)-binding Rossmann-fold domains"/>
    <property type="match status" value="1"/>
</dbReference>
<name>A0A844TM05_9BRAD</name>
<evidence type="ECO:0000313" key="2">
    <source>
        <dbReference type="EMBL" id="MVT75600.1"/>
    </source>
</evidence>
<reference evidence="2 3" key="1">
    <citation type="submission" date="2019-12" db="EMBL/GenBank/DDBJ databases">
        <title>Draft genome sequences Bradyrhizobium cajani AMBPC1010, Bradyrhizobium pachyrhizi AMBPC1040 and Bradyrhizobium yuanmingense ALSPC3051, three plant growth promoting strains isolated from nodules of Cajanus cajan L. in Dominican Republic.</title>
        <authorList>
            <person name="Flores-Felix J.D."/>
            <person name="Araujo J."/>
            <person name="Diaz-Alcantara C."/>
            <person name="Gonzalez-Andres F."/>
            <person name="Velazquez E."/>
        </authorList>
    </citation>
    <scope>NUCLEOTIDE SEQUENCE [LARGE SCALE GENOMIC DNA]</scope>
    <source>
        <strain evidence="2 3">1010</strain>
    </source>
</reference>
<dbReference type="EMBL" id="WQNE01000018">
    <property type="protein sequence ID" value="MVT75600.1"/>
    <property type="molecule type" value="Genomic_DNA"/>
</dbReference>
<keyword evidence="3" id="KW-1185">Reference proteome</keyword>
<dbReference type="RefSeq" id="WP_157331519.1">
    <property type="nucleotide sequence ID" value="NZ_JANADL010000004.1"/>
</dbReference>
<gene>
    <name evidence="2" type="ORF">GPL20_21590</name>
</gene>